<comment type="caution">
    <text evidence="4">The sequence shown here is derived from an EMBL/GenBank/DDBJ whole genome shotgun (WGS) entry which is preliminary data.</text>
</comment>
<dbReference type="Proteomes" id="UP000658656">
    <property type="component" value="Unassembled WGS sequence"/>
</dbReference>
<dbReference type="EMBL" id="BNAV01000002">
    <property type="protein sequence ID" value="GHF45639.1"/>
    <property type="molecule type" value="Genomic_DNA"/>
</dbReference>
<name>A0A8H9MBH2_9PSEU</name>
<dbReference type="Pfam" id="PF00583">
    <property type="entry name" value="Acetyltransf_1"/>
    <property type="match status" value="1"/>
</dbReference>
<dbReference type="InterPro" id="IPR050832">
    <property type="entry name" value="Bact_Acetyltransf"/>
</dbReference>
<dbReference type="SUPFAM" id="SSF55729">
    <property type="entry name" value="Acyl-CoA N-acyltransferases (Nat)"/>
    <property type="match status" value="1"/>
</dbReference>
<proteinExistence type="predicted"/>
<evidence type="ECO:0000256" key="2">
    <source>
        <dbReference type="ARBA" id="ARBA00023315"/>
    </source>
</evidence>
<evidence type="ECO:0000313" key="4">
    <source>
        <dbReference type="EMBL" id="GHF45639.1"/>
    </source>
</evidence>
<accession>A0A8H9MBH2</accession>
<keyword evidence="1 4" id="KW-0808">Transferase</keyword>
<evidence type="ECO:0000259" key="3">
    <source>
        <dbReference type="PROSITE" id="PS51186"/>
    </source>
</evidence>
<dbReference type="PROSITE" id="PS51186">
    <property type="entry name" value="GNAT"/>
    <property type="match status" value="1"/>
</dbReference>
<protein>
    <submittedName>
        <fullName evidence="4">N-acetyltransferase</fullName>
    </submittedName>
</protein>
<organism evidence="4 5">
    <name type="scientific">Amycolatopsis bartoniae</name>
    <dbReference type="NCBI Taxonomy" id="941986"/>
    <lineage>
        <taxon>Bacteria</taxon>
        <taxon>Bacillati</taxon>
        <taxon>Actinomycetota</taxon>
        <taxon>Actinomycetes</taxon>
        <taxon>Pseudonocardiales</taxon>
        <taxon>Pseudonocardiaceae</taxon>
        <taxon>Amycolatopsis</taxon>
    </lineage>
</organism>
<dbReference type="PANTHER" id="PTHR43877:SF2">
    <property type="entry name" value="AMINOALKYLPHOSPHONATE N-ACETYLTRANSFERASE-RELATED"/>
    <property type="match status" value="1"/>
</dbReference>
<dbReference type="CDD" id="cd04301">
    <property type="entry name" value="NAT_SF"/>
    <property type="match status" value="1"/>
</dbReference>
<feature type="domain" description="N-acetyltransferase" evidence="3">
    <location>
        <begin position="6"/>
        <end position="155"/>
    </location>
</feature>
<dbReference type="InterPro" id="IPR000182">
    <property type="entry name" value="GNAT_dom"/>
</dbReference>
<dbReference type="PANTHER" id="PTHR43877">
    <property type="entry name" value="AMINOALKYLPHOSPHONATE N-ACETYLTRANSFERASE-RELATED-RELATED"/>
    <property type="match status" value="1"/>
</dbReference>
<gene>
    <name evidence="4" type="ORF">GCM10017566_18360</name>
</gene>
<keyword evidence="5" id="KW-1185">Reference proteome</keyword>
<dbReference type="AlphaFoldDB" id="A0A8H9MBH2"/>
<dbReference type="InterPro" id="IPR016181">
    <property type="entry name" value="Acyl_CoA_acyltransferase"/>
</dbReference>
<reference evidence="4" key="1">
    <citation type="journal article" date="2014" name="Int. J. Syst. Evol. Microbiol.">
        <title>Complete genome sequence of Corynebacterium casei LMG S-19264T (=DSM 44701T), isolated from a smear-ripened cheese.</title>
        <authorList>
            <consortium name="US DOE Joint Genome Institute (JGI-PGF)"/>
            <person name="Walter F."/>
            <person name="Albersmeier A."/>
            <person name="Kalinowski J."/>
            <person name="Ruckert C."/>
        </authorList>
    </citation>
    <scope>NUCLEOTIDE SEQUENCE</scope>
    <source>
        <strain evidence="4">CGMCC 4.7679</strain>
    </source>
</reference>
<dbReference type="GO" id="GO:0016747">
    <property type="term" value="F:acyltransferase activity, transferring groups other than amino-acyl groups"/>
    <property type="evidence" value="ECO:0007669"/>
    <property type="project" value="InterPro"/>
</dbReference>
<evidence type="ECO:0000313" key="5">
    <source>
        <dbReference type="Proteomes" id="UP000658656"/>
    </source>
</evidence>
<dbReference type="Gene3D" id="3.40.630.30">
    <property type="match status" value="1"/>
</dbReference>
<keyword evidence="2" id="KW-0012">Acyltransferase</keyword>
<reference evidence="4" key="2">
    <citation type="submission" date="2020-09" db="EMBL/GenBank/DDBJ databases">
        <authorList>
            <person name="Sun Q."/>
            <person name="Zhou Y."/>
        </authorList>
    </citation>
    <scope>NUCLEOTIDE SEQUENCE</scope>
    <source>
        <strain evidence="4">CGMCC 4.7679</strain>
    </source>
</reference>
<evidence type="ECO:0000256" key="1">
    <source>
        <dbReference type="ARBA" id="ARBA00022679"/>
    </source>
</evidence>
<sequence>MERPLLTLQEATPEDWPDWRDVRLAALTDAPHAFRTTVDDWNRGAEQRWRERLAMPDALNLLARDDGVVVGLASGIRYPDGVAEVRSVWVSPRARGKGVADLLLTAIEEWAVRQGAPELRLDVLPGNERAIALYRRHGFVPTGGEEMRKPLVAKR</sequence>